<dbReference type="SUPFAM" id="SSF52518">
    <property type="entry name" value="Thiamin diphosphate-binding fold (THDP-binding)"/>
    <property type="match status" value="1"/>
</dbReference>
<dbReference type="SMART" id="SM00861">
    <property type="entry name" value="Transket_pyr"/>
    <property type="match status" value="1"/>
</dbReference>
<gene>
    <name evidence="5" type="ORF">C7B45_01620</name>
</gene>
<comment type="cofactor">
    <cofactor evidence="1">
        <name>thiamine diphosphate</name>
        <dbReference type="ChEBI" id="CHEBI:58937"/>
    </cofactor>
</comment>
<evidence type="ECO:0000313" key="5">
    <source>
        <dbReference type="EMBL" id="PSR23742.1"/>
    </source>
</evidence>
<dbReference type="PANTHER" id="PTHR43257">
    <property type="entry name" value="PYRUVATE DEHYDROGENASE E1 COMPONENT BETA SUBUNIT"/>
    <property type="match status" value="1"/>
</dbReference>
<dbReference type="Proteomes" id="UP000241848">
    <property type="component" value="Unassembled WGS sequence"/>
</dbReference>
<sequence>MAELTMAQAINQALMQTMAQDDTVILLGEDIGRNGGVFRVTKDLFEQFGEDRVVDTPLSESAILGSAVGLAMNGLHPVAEIQFLGFICSGFHQIITQAARLRSRSLGHFTVPLVIRAPYGGGIGAPELHSDSLETFFVHSPGLKVVVPSRPFDAKGLLFSAIADPDPVIFLEPMPLYRAFREEVPSEVYFEPLGKARVVHEGMNLTVIYWGSPGAWIIPTVLSVEKATGSTIEVIDVRTLSPLDEETIIASVTKTGRVLVVHEAVRTAGVGAEIISRIMAEAFYRMEAPPMRVCGYDTPYPVAQLEREWLPNSARVERTLRMLLEY</sequence>
<dbReference type="InterPro" id="IPR009014">
    <property type="entry name" value="Transketo_C/PFOR_II"/>
</dbReference>
<evidence type="ECO:0000313" key="6">
    <source>
        <dbReference type="Proteomes" id="UP000241848"/>
    </source>
</evidence>
<dbReference type="AlphaFoldDB" id="A0A2T2WND3"/>
<name>A0A2T2WND3_9FIRM</name>
<proteinExistence type="predicted"/>
<dbReference type="Gene3D" id="3.40.50.920">
    <property type="match status" value="1"/>
</dbReference>
<evidence type="ECO:0000259" key="4">
    <source>
        <dbReference type="SMART" id="SM00861"/>
    </source>
</evidence>
<evidence type="ECO:0000256" key="2">
    <source>
        <dbReference type="ARBA" id="ARBA00023002"/>
    </source>
</evidence>
<protein>
    <submittedName>
        <fullName evidence="5">Alpha-ketoacid dehydrogenase subunit beta</fullName>
    </submittedName>
</protein>
<evidence type="ECO:0000256" key="1">
    <source>
        <dbReference type="ARBA" id="ARBA00001964"/>
    </source>
</evidence>
<dbReference type="FunFam" id="3.40.50.970:FF:000001">
    <property type="entry name" value="Pyruvate dehydrogenase E1 beta subunit"/>
    <property type="match status" value="1"/>
</dbReference>
<reference evidence="5 6" key="1">
    <citation type="journal article" date="2014" name="BMC Genomics">
        <title>Comparison of environmental and isolate Sulfobacillus genomes reveals diverse carbon, sulfur, nitrogen, and hydrogen metabolisms.</title>
        <authorList>
            <person name="Justice N.B."/>
            <person name="Norman A."/>
            <person name="Brown C.T."/>
            <person name="Singh A."/>
            <person name="Thomas B.C."/>
            <person name="Banfield J.F."/>
        </authorList>
    </citation>
    <scope>NUCLEOTIDE SEQUENCE [LARGE SCALE GENOMIC DNA]</scope>
    <source>
        <strain evidence="5">AMDSBA3</strain>
    </source>
</reference>
<dbReference type="InterPro" id="IPR029061">
    <property type="entry name" value="THDP-binding"/>
</dbReference>
<organism evidence="5 6">
    <name type="scientific">Sulfobacillus acidophilus</name>
    <dbReference type="NCBI Taxonomy" id="53633"/>
    <lineage>
        <taxon>Bacteria</taxon>
        <taxon>Bacillati</taxon>
        <taxon>Bacillota</taxon>
        <taxon>Clostridia</taxon>
        <taxon>Eubacteriales</taxon>
        <taxon>Clostridiales Family XVII. Incertae Sedis</taxon>
        <taxon>Sulfobacillus</taxon>
    </lineage>
</organism>
<dbReference type="FunFam" id="3.40.50.920:FF:000001">
    <property type="entry name" value="Pyruvate dehydrogenase E1 beta subunit"/>
    <property type="match status" value="1"/>
</dbReference>
<dbReference type="EMBL" id="PXYV01000003">
    <property type="protein sequence ID" value="PSR23742.1"/>
    <property type="molecule type" value="Genomic_DNA"/>
</dbReference>
<keyword evidence="2" id="KW-0560">Oxidoreductase</keyword>
<dbReference type="InterPro" id="IPR033248">
    <property type="entry name" value="Transketolase_C"/>
</dbReference>
<dbReference type="CDD" id="cd07036">
    <property type="entry name" value="TPP_PYR_E1-PDHc-beta_like"/>
    <property type="match status" value="1"/>
</dbReference>
<keyword evidence="3" id="KW-0786">Thiamine pyrophosphate</keyword>
<dbReference type="InterPro" id="IPR005475">
    <property type="entry name" value="Transketolase-like_Pyr-bd"/>
</dbReference>
<evidence type="ECO:0000256" key="3">
    <source>
        <dbReference type="ARBA" id="ARBA00023052"/>
    </source>
</evidence>
<comment type="caution">
    <text evidence="5">The sequence shown here is derived from an EMBL/GenBank/DDBJ whole genome shotgun (WGS) entry which is preliminary data.</text>
</comment>
<feature type="domain" description="Transketolase-like pyrimidine-binding" evidence="4">
    <location>
        <begin position="4"/>
        <end position="179"/>
    </location>
</feature>
<dbReference type="Pfam" id="PF02780">
    <property type="entry name" value="Transketolase_C"/>
    <property type="match status" value="1"/>
</dbReference>
<dbReference type="GO" id="GO:0016491">
    <property type="term" value="F:oxidoreductase activity"/>
    <property type="evidence" value="ECO:0007669"/>
    <property type="project" value="UniProtKB-KW"/>
</dbReference>
<dbReference type="PANTHER" id="PTHR43257:SF2">
    <property type="entry name" value="PYRUVATE DEHYDROGENASE E1 COMPONENT SUBUNIT BETA"/>
    <property type="match status" value="1"/>
</dbReference>
<dbReference type="SUPFAM" id="SSF52922">
    <property type="entry name" value="TK C-terminal domain-like"/>
    <property type="match status" value="1"/>
</dbReference>
<dbReference type="Gene3D" id="3.40.50.970">
    <property type="match status" value="1"/>
</dbReference>
<accession>A0A2T2WND3</accession>
<dbReference type="Pfam" id="PF02779">
    <property type="entry name" value="Transket_pyr"/>
    <property type="match status" value="1"/>
</dbReference>